<name>A0A285NG24_9HYPH</name>
<protein>
    <submittedName>
        <fullName evidence="2">Uncharacterized protein</fullName>
    </submittedName>
</protein>
<evidence type="ECO:0000256" key="1">
    <source>
        <dbReference type="SAM" id="MobiDB-lite"/>
    </source>
</evidence>
<feature type="region of interest" description="Disordered" evidence="1">
    <location>
        <begin position="116"/>
        <end position="146"/>
    </location>
</feature>
<feature type="compositionally biased region" description="Low complexity" evidence="1">
    <location>
        <begin position="125"/>
        <end position="145"/>
    </location>
</feature>
<evidence type="ECO:0000313" key="3">
    <source>
        <dbReference type="Proteomes" id="UP000219439"/>
    </source>
</evidence>
<gene>
    <name evidence="2" type="ORF">SAMN06265368_1686</name>
</gene>
<dbReference type="AlphaFoldDB" id="A0A285NG24"/>
<reference evidence="2 3" key="1">
    <citation type="submission" date="2017-09" db="EMBL/GenBank/DDBJ databases">
        <authorList>
            <person name="Ehlers B."/>
            <person name="Leendertz F.H."/>
        </authorList>
    </citation>
    <scope>NUCLEOTIDE SEQUENCE [LARGE SCALE GENOMIC DNA]</scope>
    <source>
        <strain evidence="2 3">DSM 18289</strain>
    </source>
</reference>
<feature type="compositionally biased region" description="Polar residues" evidence="1">
    <location>
        <begin position="78"/>
        <end position="95"/>
    </location>
</feature>
<feature type="region of interest" description="Disordered" evidence="1">
    <location>
        <begin position="47"/>
        <end position="95"/>
    </location>
</feature>
<dbReference type="Proteomes" id="UP000219439">
    <property type="component" value="Unassembled WGS sequence"/>
</dbReference>
<proteinExistence type="predicted"/>
<sequence length="405" mass="43005">MAAMVGLQIQSAYQKLIIPIICLCIILGSAVSSTAQSNNAPMNLGNILQKKTRGAPPPRSYLKLPKELAPPKPKAARTTDSASPDAPNQSSDNQQAIGTETDTLADSATASIDQNSNLSETASEQTPPSTQQAAPTQTVATKTPQIQPGGIARIQLAAFLTQTGQPLQRGMNWRIFEEKKDDKGRMPMIHNSDGGALELDLKPGRYIVYAGYGYANLTKRIILPKAGDYSESFILQAGGLRLAAVAAGDIRLDGSLLRFNIYTKPNADGSQQLIAPNIQSNQVVKLTEGTYHIVSSYGDANAKVRGDVEVQAGDLVTVTMIHNAAKVTLRLVSEPGGEALANTVWTVLTPGGDLVKRAIGAFPTLALAAGDYTAIAKQGEEIYNRDFAVDAGLNRDIEVLAIKAQ</sequence>
<keyword evidence="3" id="KW-1185">Reference proteome</keyword>
<dbReference type="EMBL" id="OBEL01000001">
    <property type="protein sequence ID" value="SNZ08462.1"/>
    <property type="molecule type" value="Genomic_DNA"/>
</dbReference>
<accession>A0A285NG24</accession>
<organism evidence="2 3">
    <name type="scientific">Cohaesibacter gelatinilyticus</name>
    <dbReference type="NCBI Taxonomy" id="372072"/>
    <lineage>
        <taxon>Bacteria</taxon>
        <taxon>Pseudomonadati</taxon>
        <taxon>Pseudomonadota</taxon>
        <taxon>Alphaproteobacteria</taxon>
        <taxon>Hyphomicrobiales</taxon>
        <taxon>Cohaesibacteraceae</taxon>
    </lineage>
</organism>
<evidence type="ECO:0000313" key="2">
    <source>
        <dbReference type="EMBL" id="SNZ08462.1"/>
    </source>
</evidence>